<dbReference type="Proteomes" id="UP000479190">
    <property type="component" value="Unassembled WGS sequence"/>
</dbReference>
<gene>
    <name evidence="2" type="ORF">TBRA_LOCUS13649</name>
</gene>
<organism evidence="2 3">
    <name type="scientific">Trichogramma brassicae</name>
    <dbReference type="NCBI Taxonomy" id="86971"/>
    <lineage>
        <taxon>Eukaryota</taxon>
        <taxon>Metazoa</taxon>
        <taxon>Ecdysozoa</taxon>
        <taxon>Arthropoda</taxon>
        <taxon>Hexapoda</taxon>
        <taxon>Insecta</taxon>
        <taxon>Pterygota</taxon>
        <taxon>Neoptera</taxon>
        <taxon>Endopterygota</taxon>
        <taxon>Hymenoptera</taxon>
        <taxon>Apocrita</taxon>
        <taxon>Proctotrupomorpha</taxon>
        <taxon>Chalcidoidea</taxon>
        <taxon>Trichogrammatidae</taxon>
        <taxon>Trichogramma</taxon>
    </lineage>
</organism>
<reference evidence="2 3" key="1">
    <citation type="submission" date="2020-02" db="EMBL/GenBank/DDBJ databases">
        <authorList>
            <person name="Ferguson B K."/>
        </authorList>
    </citation>
    <scope>NUCLEOTIDE SEQUENCE [LARGE SCALE GENOMIC DNA]</scope>
</reference>
<feature type="compositionally biased region" description="Basic residues" evidence="1">
    <location>
        <begin position="1"/>
        <end position="10"/>
    </location>
</feature>
<evidence type="ECO:0000313" key="3">
    <source>
        <dbReference type="Proteomes" id="UP000479190"/>
    </source>
</evidence>
<feature type="region of interest" description="Disordered" evidence="1">
    <location>
        <begin position="1"/>
        <end position="30"/>
    </location>
</feature>
<proteinExistence type="predicted"/>
<name>A0A6H5J3G7_9HYME</name>
<dbReference type="AlphaFoldDB" id="A0A6H5J3G7"/>
<accession>A0A6H5J3G7</accession>
<dbReference type="EMBL" id="CADCXV010001147">
    <property type="protein sequence ID" value="CAB0042006.1"/>
    <property type="molecule type" value="Genomic_DNA"/>
</dbReference>
<sequence>MSRSPRVRRVAGREIHIRDGQLPPPPPPPPPLLRAHSNLQLVAIESSCTHRKNEIVPAYARKYKRPWRTIYTSWASFGPFCICT</sequence>
<evidence type="ECO:0000313" key="2">
    <source>
        <dbReference type="EMBL" id="CAB0042006.1"/>
    </source>
</evidence>
<keyword evidence="3" id="KW-1185">Reference proteome</keyword>
<evidence type="ECO:0000256" key="1">
    <source>
        <dbReference type="SAM" id="MobiDB-lite"/>
    </source>
</evidence>
<protein>
    <submittedName>
        <fullName evidence="2">Uncharacterized protein</fullName>
    </submittedName>
</protein>